<proteinExistence type="predicted"/>
<dbReference type="EMBL" id="QURL01000003">
    <property type="protein sequence ID" value="RFC64073.1"/>
    <property type="molecule type" value="Genomic_DNA"/>
</dbReference>
<protein>
    <submittedName>
        <fullName evidence="2">Carboxymuconolactone decarboxylase family protein</fullName>
    </submittedName>
</protein>
<dbReference type="PANTHER" id="PTHR34846">
    <property type="entry name" value="4-CARBOXYMUCONOLACTONE DECARBOXYLASE FAMILY PROTEIN (AFU_ORTHOLOGUE AFUA_6G11590)"/>
    <property type="match status" value="1"/>
</dbReference>
<dbReference type="Pfam" id="PF02627">
    <property type="entry name" value="CMD"/>
    <property type="match status" value="1"/>
</dbReference>
<dbReference type="InterPro" id="IPR029032">
    <property type="entry name" value="AhpD-like"/>
</dbReference>
<dbReference type="InterPro" id="IPR003779">
    <property type="entry name" value="CMD-like"/>
</dbReference>
<evidence type="ECO:0000313" key="2">
    <source>
        <dbReference type="EMBL" id="RFC64073.1"/>
    </source>
</evidence>
<name>A0A371X4C8_9HYPH</name>
<organism evidence="2 3">
    <name type="scientific">Fulvimarina endophytica</name>
    <dbReference type="NCBI Taxonomy" id="2293836"/>
    <lineage>
        <taxon>Bacteria</taxon>
        <taxon>Pseudomonadati</taxon>
        <taxon>Pseudomonadota</taxon>
        <taxon>Alphaproteobacteria</taxon>
        <taxon>Hyphomicrobiales</taxon>
        <taxon>Aurantimonadaceae</taxon>
        <taxon>Fulvimarina</taxon>
    </lineage>
</organism>
<dbReference type="AlphaFoldDB" id="A0A371X4C8"/>
<dbReference type="OrthoDB" id="9129225at2"/>
<evidence type="ECO:0000259" key="1">
    <source>
        <dbReference type="Pfam" id="PF02627"/>
    </source>
</evidence>
<keyword evidence="3" id="KW-1185">Reference proteome</keyword>
<accession>A0A371X4C8</accession>
<dbReference type="RefSeq" id="WP_116682492.1">
    <property type="nucleotide sequence ID" value="NZ_QURL01000003.1"/>
</dbReference>
<dbReference type="GO" id="GO:0051920">
    <property type="term" value="F:peroxiredoxin activity"/>
    <property type="evidence" value="ECO:0007669"/>
    <property type="project" value="InterPro"/>
</dbReference>
<reference evidence="2 3" key="1">
    <citation type="submission" date="2018-08" db="EMBL/GenBank/DDBJ databases">
        <title>Fulvimarina sp. 85, whole genome shotgun sequence.</title>
        <authorList>
            <person name="Tuo L."/>
        </authorList>
    </citation>
    <scope>NUCLEOTIDE SEQUENCE [LARGE SCALE GENOMIC DNA]</scope>
    <source>
        <strain evidence="2 3">85</strain>
    </source>
</reference>
<evidence type="ECO:0000313" key="3">
    <source>
        <dbReference type="Proteomes" id="UP000264310"/>
    </source>
</evidence>
<sequence length="189" mass="20662">MRLPLIAPEDLTEEQKPLYDDMKAGISSTFNAFTAVADNGALMGPWNPWLQEPKIGKAIWDLTKIMSMEATLPPKAREIAILVTGAHFNSAYEIYAHVAVAEEKGIDEQQLATLVAGVKPTGLEGEEEAAYDVAYALVTGSVLPRPTYDMAVRVFGKKGTHELIYLVGLYCMVSMTLNGFNVPVPEEDE</sequence>
<dbReference type="Gene3D" id="1.20.1290.10">
    <property type="entry name" value="AhpD-like"/>
    <property type="match status" value="1"/>
</dbReference>
<dbReference type="PANTHER" id="PTHR34846:SF11">
    <property type="entry name" value="4-CARBOXYMUCONOLACTONE DECARBOXYLASE FAMILY PROTEIN (AFU_ORTHOLOGUE AFUA_6G11590)"/>
    <property type="match status" value="1"/>
</dbReference>
<dbReference type="Proteomes" id="UP000264310">
    <property type="component" value="Unassembled WGS sequence"/>
</dbReference>
<gene>
    <name evidence="2" type="ORF">DYI37_06835</name>
</gene>
<feature type="domain" description="Carboxymuconolactone decarboxylase-like" evidence="1">
    <location>
        <begin position="63"/>
        <end position="134"/>
    </location>
</feature>
<comment type="caution">
    <text evidence="2">The sequence shown here is derived from an EMBL/GenBank/DDBJ whole genome shotgun (WGS) entry which is preliminary data.</text>
</comment>
<dbReference type="SUPFAM" id="SSF69118">
    <property type="entry name" value="AhpD-like"/>
    <property type="match status" value="1"/>
</dbReference>